<dbReference type="GO" id="GO:0015074">
    <property type="term" value="P:DNA integration"/>
    <property type="evidence" value="ECO:0007669"/>
    <property type="project" value="InterPro"/>
</dbReference>
<dbReference type="GO" id="GO:0006310">
    <property type="term" value="P:DNA recombination"/>
    <property type="evidence" value="ECO:0007669"/>
    <property type="project" value="UniProtKB-KW"/>
</dbReference>
<sequence length="362" mass="41145">MTKDTGSVRKLPSGKHQARRWDAARGTYVSLGTFSTPQEAHRELMRADIIAEAGYVPVSSVTKDHSIAAGREPFERYAERTLSTRYSSGAIQRSTFHKYNKLLQGYLIPTFGKMAVADIRISDVERWWAAMDNNRNQRRGAYMVMSRLMRKALKDGLTKKNPCQVEASSRDHSNKRPTFTLEDVKLLLLLEPDLQMRTLLWVLLGTGMRVGEALALDWQDVDLNQGMILVNKHYSEFGMTEGTKGKKDGKRHLAVPQEVVDALLSLWNERKPSAEEPVFKTSLGKRMGYYGLLKRFTALRSQAGLTDLHIHDIRHVHLTLFGQHATLADLMARAGHDDYRSAMRYQHSDAERQKQIVGQMSF</sequence>
<dbReference type="PANTHER" id="PTHR30349:SF64">
    <property type="entry name" value="PROPHAGE INTEGRASE INTD-RELATED"/>
    <property type="match status" value="1"/>
</dbReference>
<evidence type="ECO:0000256" key="3">
    <source>
        <dbReference type="ARBA" id="ARBA00023172"/>
    </source>
</evidence>
<dbReference type="GO" id="GO:0003677">
    <property type="term" value="F:DNA binding"/>
    <property type="evidence" value="ECO:0007669"/>
    <property type="project" value="UniProtKB-KW"/>
</dbReference>
<keyword evidence="2" id="KW-0238">DNA-binding</keyword>
<organism evidence="5 6">
    <name type="scientific">Microbacterium proteolyticum</name>
    <dbReference type="NCBI Taxonomy" id="1572644"/>
    <lineage>
        <taxon>Bacteria</taxon>
        <taxon>Bacillati</taxon>
        <taxon>Actinomycetota</taxon>
        <taxon>Actinomycetes</taxon>
        <taxon>Micrococcales</taxon>
        <taxon>Microbacteriaceae</taxon>
        <taxon>Microbacterium</taxon>
    </lineage>
</organism>
<evidence type="ECO:0000313" key="6">
    <source>
        <dbReference type="Proteomes" id="UP000543579"/>
    </source>
</evidence>
<dbReference type="CDD" id="cd00397">
    <property type="entry name" value="DNA_BRE_C"/>
    <property type="match status" value="1"/>
</dbReference>
<dbReference type="AlphaFoldDB" id="A0A7W5GGV1"/>
<dbReference type="Gene3D" id="1.10.443.10">
    <property type="entry name" value="Intergrase catalytic core"/>
    <property type="match status" value="1"/>
</dbReference>
<dbReference type="InterPro" id="IPR050090">
    <property type="entry name" value="Tyrosine_recombinase_XerCD"/>
</dbReference>
<dbReference type="InterPro" id="IPR013762">
    <property type="entry name" value="Integrase-like_cat_sf"/>
</dbReference>
<dbReference type="InterPro" id="IPR002104">
    <property type="entry name" value="Integrase_catalytic"/>
</dbReference>
<accession>A0A7W5GGV1</accession>
<dbReference type="PANTHER" id="PTHR30349">
    <property type="entry name" value="PHAGE INTEGRASE-RELATED"/>
    <property type="match status" value="1"/>
</dbReference>
<dbReference type="Proteomes" id="UP000543579">
    <property type="component" value="Unassembled WGS sequence"/>
</dbReference>
<comment type="caution">
    <text evidence="5">The sequence shown here is derived from an EMBL/GenBank/DDBJ whole genome shotgun (WGS) entry which is preliminary data.</text>
</comment>
<dbReference type="EMBL" id="JACHXY010000002">
    <property type="protein sequence ID" value="MBB3158652.1"/>
    <property type="molecule type" value="Genomic_DNA"/>
</dbReference>
<dbReference type="SUPFAM" id="SSF56349">
    <property type="entry name" value="DNA breaking-rejoining enzymes"/>
    <property type="match status" value="1"/>
</dbReference>
<evidence type="ECO:0000259" key="4">
    <source>
        <dbReference type="PROSITE" id="PS51898"/>
    </source>
</evidence>
<protein>
    <submittedName>
        <fullName evidence="5">Integrase</fullName>
    </submittedName>
</protein>
<keyword evidence="3" id="KW-0233">DNA recombination</keyword>
<dbReference type="Pfam" id="PF00589">
    <property type="entry name" value="Phage_integrase"/>
    <property type="match status" value="1"/>
</dbReference>
<dbReference type="Gene3D" id="1.10.150.130">
    <property type="match status" value="1"/>
</dbReference>
<gene>
    <name evidence="5" type="ORF">FHS07_002348</name>
</gene>
<evidence type="ECO:0000313" key="5">
    <source>
        <dbReference type="EMBL" id="MBB3158652.1"/>
    </source>
</evidence>
<evidence type="ECO:0000256" key="2">
    <source>
        <dbReference type="ARBA" id="ARBA00023125"/>
    </source>
</evidence>
<dbReference type="PROSITE" id="PS51898">
    <property type="entry name" value="TYR_RECOMBINASE"/>
    <property type="match status" value="1"/>
</dbReference>
<proteinExistence type="inferred from homology"/>
<dbReference type="InterPro" id="IPR010998">
    <property type="entry name" value="Integrase_recombinase_N"/>
</dbReference>
<name>A0A7W5GGV1_9MICO</name>
<dbReference type="RefSeq" id="WP_183420052.1">
    <property type="nucleotide sequence ID" value="NZ_JACHXY010000002.1"/>
</dbReference>
<comment type="similarity">
    <text evidence="1">Belongs to the 'phage' integrase family.</text>
</comment>
<reference evidence="5 6" key="1">
    <citation type="submission" date="2020-08" db="EMBL/GenBank/DDBJ databases">
        <title>Genomic Encyclopedia of Type Strains, Phase III (KMG-III): the genomes of soil and plant-associated and newly described type strains.</title>
        <authorList>
            <person name="Whitman W."/>
        </authorList>
    </citation>
    <scope>NUCLEOTIDE SEQUENCE [LARGE SCALE GENOMIC DNA]</scope>
    <source>
        <strain evidence="5 6">CECT 8356</strain>
    </source>
</reference>
<evidence type="ECO:0000256" key="1">
    <source>
        <dbReference type="ARBA" id="ARBA00008857"/>
    </source>
</evidence>
<feature type="domain" description="Tyr recombinase" evidence="4">
    <location>
        <begin position="174"/>
        <end position="358"/>
    </location>
</feature>
<dbReference type="InterPro" id="IPR011010">
    <property type="entry name" value="DNA_brk_join_enz"/>
</dbReference>